<dbReference type="PANTHER" id="PTHR43214">
    <property type="entry name" value="TWO-COMPONENT RESPONSE REGULATOR"/>
    <property type="match status" value="1"/>
</dbReference>
<gene>
    <name evidence="6" type="ORF">IC229_14270</name>
</gene>
<dbReference type="GO" id="GO:0003677">
    <property type="term" value="F:DNA binding"/>
    <property type="evidence" value="ECO:0007669"/>
    <property type="project" value="UniProtKB-KW"/>
</dbReference>
<dbReference type="CDD" id="cd17535">
    <property type="entry name" value="REC_NarL-like"/>
    <property type="match status" value="1"/>
</dbReference>
<proteinExistence type="predicted"/>
<name>A0A926XW63_9BACT</name>
<reference evidence="6" key="1">
    <citation type="submission" date="2020-09" db="EMBL/GenBank/DDBJ databases">
        <authorList>
            <person name="Kim M.K."/>
        </authorList>
    </citation>
    <scope>NUCLEOTIDE SEQUENCE</scope>
    <source>
        <strain evidence="6">BT702</strain>
    </source>
</reference>
<organism evidence="6 7">
    <name type="scientific">Spirosoma profusum</name>
    <dbReference type="NCBI Taxonomy" id="2771354"/>
    <lineage>
        <taxon>Bacteria</taxon>
        <taxon>Pseudomonadati</taxon>
        <taxon>Bacteroidota</taxon>
        <taxon>Cytophagia</taxon>
        <taxon>Cytophagales</taxon>
        <taxon>Cytophagaceae</taxon>
        <taxon>Spirosoma</taxon>
    </lineage>
</organism>
<dbReference type="InterPro" id="IPR039420">
    <property type="entry name" value="WalR-like"/>
</dbReference>
<evidence type="ECO:0000259" key="5">
    <source>
        <dbReference type="PROSITE" id="PS50110"/>
    </source>
</evidence>
<feature type="domain" description="Response regulatory" evidence="5">
    <location>
        <begin position="5"/>
        <end position="122"/>
    </location>
</feature>
<evidence type="ECO:0000313" key="6">
    <source>
        <dbReference type="EMBL" id="MBD2701813.1"/>
    </source>
</evidence>
<dbReference type="InterPro" id="IPR058245">
    <property type="entry name" value="NreC/VraR/RcsB-like_REC"/>
</dbReference>
<dbReference type="InterPro" id="IPR001789">
    <property type="entry name" value="Sig_transdc_resp-reg_receiver"/>
</dbReference>
<dbReference type="Gene3D" id="3.40.50.2300">
    <property type="match status" value="1"/>
</dbReference>
<evidence type="ECO:0000313" key="7">
    <source>
        <dbReference type="Proteomes" id="UP000598820"/>
    </source>
</evidence>
<keyword evidence="1" id="KW-0805">Transcription regulation</keyword>
<dbReference type="Pfam" id="PF00072">
    <property type="entry name" value="Response_reg"/>
    <property type="match status" value="1"/>
</dbReference>
<dbReference type="SMART" id="SM00448">
    <property type="entry name" value="REC"/>
    <property type="match status" value="1"/>
</dbReference>
<protein>
    <submittedName>
        <fullName evidence="6">Response regulator transcription factor</fullName>
    </submittedName>
</protein>
<comment type="caution">
    <text evidence="6">The sequence shown here is derived from an EMBL/GenBank/DDBJ whole genome shotgun (WGS) entry which is preliminary data.</text>
</comment>
<dbReference type="PROSITE" id="PS50110">
    <property type="entry name" value="RESPONSE_REGULATORY"/>
    <property type="match status" value="1"/>
</dbReference>
<feature type="modified residue" description="4-aspartylphosphate" evidence="4">
    <location>
        <position position="57"/>
    </location>
</feature>
<dbReference type="Proteomes" id="UP000598820">
    <property type="component" value="Unassembled WGS sequence"/>
</dbReference>
<sequence>MKKISLAIVDNHQLVAQALSKLLARFDEYSVLFEAANGKEMINYVQAGRIPDIVLLDVNMPEMNGFETATWLKNNVPTTKILALSVNDKVESIIGMLRNGATGYLLKDSRPSAIKAALDDLVEKGYHYTDFVANCLVKNLQLEESGVL</sequence>
<keyword evidence="7" id="KW-1185">Reference proteome</keyword>
<keyword evidence="2" id="KW-0238">DNA-binding</keyword>
<evidence type="ECO:0000256" key="2">
    <source>
        <dbReference type="ARBA" id="ARBA00023125"/>
    </source>
</evidence>
<evidence type="ECO:0000256" key="1">
    <source>
        <dbReference type="ARBA" id="ARBA00023015"/>
    </source>
</evidence>
<dbReference type="RefSeq" id="WP_190887666.1">
    <property type="nucleotide sequence ID" value="NZ_JACWZY010000010.1"/>
</dbReference>
<dbReference type="InterPro" id="IPR011006">
    <property type="entry name" value="CheY-like_superfamily"/>
</dbReference>
<accession>A0A926XW63</accession>
<dbReference type="SUPFAM" id="SSF52172">
    <property type="entry name" value="CheY-like"/>
    <property type="match status" value="1"/>
</dbReference>
<evidence type="ECO:0000256" key="4">
    <source>
        <dbReference type="PROSITE-ProRule" id="PRU00169"/>
    </source>
</evidence>
<dbReference type="AlphaFoldDB" id="A0A926XW63"/>
<dbReference type="GO" id="GO:0000160">
    <property type="term" value="P:phosphorelay signal transduction system"/>
    <property type="evidence" value="ECO:0007669"/>
    <property type="project" value="InterPro"/>
</dbReference>
<evidence type="ECO:0000256" key="3">
    <source>
        <dbReference type="ARBA" id="ARBA00023163"/>
    </source>
</evidence>
<keyword evidence="4" id="KW-0597">Phosphoprotein</keyword>
<dbReference type="PANTHER" id="PTHR43214:SF41">
    <property type="entry name" value="NITRATE_NITRITE RESPONSE REGULATOR PROTEIN NARP"/>
    <property type="match status" value="1"/>
</dbReference>
<dbReference type="EMBL" id="JACWZY010000010">
    <property type="protein sequence ID" value="MBD2701813.1"/>
    <property type="molecule type" value="Genomic_DNA"/>
</dbReference>
<keyword evidence="3" id="KW-0804">Transcription</keyword>